<evidence type="ECO:0000256" key="3">
    <source>
        <dbReference type="ARBA" id="ARBA00011160"/>
    </source>
</evidence>
<dbReference type="PIRSF" id="PIRSF003097">
    <property type="entry name" value="FtsX"/>
    <property type="match status" value="1"/>
</dbReference>
<evidence type="ECO:0000256" key="13">
    <source>
        <dbReference type="SAM" id="MobiDB-lite"/>
    </source>
</evidence>
<feature type="compositionally biased region" description="Basic and acidic residues" evidence="13">
    <location>
        <begin position="13"/>
        <end position="25"/>
    </location>
</feature>
<sequence>MSQKPRRRPASNETRRPAPDTDKSRRGARSHQITFESRSRAWRRHHGQMAVDSLQRLRRRPLSSLMTMMAIAIAMVLPASLWLALGSAQLLDSNLDDSARMTLYLNPALSESQAMDITDQVRGERDIASTELITAAAGLESFQQRLGMNDALAMMDNNPLPATILVQPRSRDPKAAQALAERLGKIDGVTDARLDMAWLERLRQLSELGRRVVLAFGVLFALGVLLVVGNTIRLAVESRRQEIEVVTLIGATHAFVRRPFLYVGVWYGLGGGILALILLTLGRGWLSAPIDMLASGFGSHFTLPGIGFGGSVLLLICSTMLGLVGAWIAVSRHLADISPR</sequence>
<dbReference type="GO" id="GO:0005886">
    <property type="term" value="C:plasma membrane"/>
    <property type="evidence" value="ECO:0007669"/>
    <property type="project" value="UniProtKB-SubCell"/>
</dbReference>
<dbReference type="Proteomes" id="UP000244934">
    <property type="component" value="Unassembled WGS sequence"/>
</dbReference>
<proteinExistence type="inferred from homology"/>
<feature type="transmembrane region" description="Helical" evidence="14">
    <location>
        <begin position="306"/>
        <end position="330"/>
    </location>
</feature>
<dbReference type="InterPro" id="IPR004513">
    <property type="entry name" value="FtsX"/>
</dbReference>
<dbReference type="Pfam" id="PF18075">
    <property type="entry name" value="FtsX_ECD"/>
    <property type="match status" value="1"/>
</dbReference>
<organism evidence="17 18">
    <name type="scientific">Kushneria phyllosphaerae</name>
    <dbReference type="NCBI Taxonomy" id="2100822"/>
    <lineage>
        <taxon>Bacteria</taxon>
        <taxon>Pseudomonadati</taxon>
        <taxon>Pseudomonadota</taxon>
        <taxon>Gammaproteobacteria</taxon>
        <taxon>Oceanospirillales</taxon>
        <taxon>Halomonadaceae</taxon>
        <taxon>Kushneria</taxon>
    </lineage>
</organism>
<evidence type="ECO:0000256" key="1">
    <source>
        <dbReference type="ARBA" id="ARBA00004429"/>
    </source>
</evidence>
<feature type="transmembrane region" description="Helical" evidence="14">
    <location>
        <begin position="260"/>
        <end position="286"/>
    </location>
</feature>
<evidence type="ECO:0000313" key="17">
    <source>
        <dbReference type="EMBL" id="SPJ34138.1"/>
    </source>
</evidence>
<feature type="transmembrane region" description="Helical" evidence="14">
    <location>
        <begin position="65"/>
        <end position="85"/>
    </location>
</feature>
<dbReference type="OrthoDB" id="9813411at2"/>
<dbReference type="AlphaFoldDB" id="A0A2R8CML1"/>
<feature type="region of interest" description="Disordered" evidence="13">
    <location>
        <begin position="1"/>
        <end position="41"/>
    </location>
</feature>
<evidence type="ECO:0000256" key="6">
    <source>
        <dbReference type="ARBA" id="ARBA00022519"/>
    </source>
</evidence>
<dbReference type="InterPro" id="IPR047590">
    <property type="entry name" value="FtsX_proteobact-type"/>
</dbReference>
<dbReference type="InterPro" id="IPR040690">
    <property type="entry name" value="FtsX_ECD"/>
</dbReference>
<dbReference type="InterPro" id="IPR003838">
    <property type="entry name" value="ABC3_permease_C"/>
</dbReference>
<feature type="transmembrane region" description="Helical" evidence="14">
    <location>
        <begin position="212"/>
        <end position="232"/>
    </location>
</feature>
<protein>
    <recommendedName>
        <fullName evidence="4 12">Cell division protein FtsX</fullName>
    </recommendedName>
</protein>
<evidence type="ECO:0000256" key="4">
    <source>
        <dbReference type="ARBA" id="ARBA00021907"/>
    </source>
</evidence>
<keyword evidence="9 14" id="KW-1133">Transmembrane helix</keyword>
<dbReference type="EMBL" id="ONZI01000003">
    <property type="protein sequence ID" value="SPJ34138.1"/>
    <property type="molecule type" value="Genomic_DNA"/>
</dbReference>
<dbReference type="Gene3D" id="3.30.70.3040">
    <property type="match status" value="1"/>
</dbReference>
<comment type="function">
    <text evidence="12">Part of the ABC transporter FtsEX involved in cellular division.</text>
</comment>
<reference evidence="18" key="1">
    <citation type="submission" date="2018-03" db="EMBL/GenBank/DDBJ databases">
        <authorList>
            <person name="Navarro De La Torre S."/>
        </authorList>
    </citation>
    <scope>NUCLEOTIDE SEQUENCE [LARGE SCALE GENOMIC DNA]</scope>
    <source>
        <strain evidence="18">EAod3</strain>
    </source>
</reference>
<evidence type="ECO:0000256" key="9">
    <source>
        <dbReference type="ARBA" id="ARBA00022989"/>
    </source>
</evidence>
<dbReference type="NCBIfam" id="TIGR00439">
    <property type="entry name" value="FtsX_Gneg"/>
    <property type="match status" value="1"/>
</dbReference>
<evidence type="ECO:0000256" key="12">
    <source>
        <dbReference type="PIRNR" id="PIRNR003097"/>
    </source>
</evidence>
<evidence type="ECO:0000313" key="18">
    <source>
        <dbReference type="Proteomes" id="UP000244934"/>
    </source>
</evidence>
<keyword evidence="8 14" id="KW-0812">Transmembrane</keyword>
<dbReference type="GO" id="GO:0032153">
    <property type="term" value="C:cell division site"/>
    <property type="evidence" value="ECO:0007669"/>
    <property type="project" value="TreeGrafter"/>
</dbReference>
<feature type="domain" description="FtsX extracellular" evidence="16">
    <location>
        <begin position="100"/>
        <end position="190"/>
    </location>
</feature>
<evidence type="ECO:0000259" key="15">
    <source>
        <dbReference type="Pfam" id="PF02687"/>
    </source>
</evidence>
<evidence type="ECO:0000256" key="11">
    <source>
        <dbReference type="ARBA" id="ARBA00023306"/>
    </source>
</evidence>
<evidence type="ECO:0000256" key="2">
    <source>
        <dbReference type="ARBA" id="ARBA00007379"/>
    </source>
</evidence>
<dbReference type="RefSeq" id="WP_108842968.1">
    <property type="nucleotide sequence ID" value="NZ_ONZI01000003.1"/>
</dbReference>
<comment type="subcellular location">
    <subcellularLocation>
        <location evidence="1">Cell inner membrane</location>
        <topology evidence="1">Multi-pass membrane protein</topology>
    </subcellularLocation>
</comment>
<comment type="similarity">
    <text evidence="2 12">Belongs to the ABC-4 integral membrane protein family. FtsX subfamily.</text>
</comment>
<accession>A0A2R8CML1</accession>
<evidence type="ECO:0000256" key="14">
    <source>
        <dbReference type="SAM" id="Phobius"/>
    </source>
</evidence>
<dbReference type="PANTHER" id="PTHR47755:SF1">
    <property type="entry name" value="CELL DIVISION PROTEIN FTSX"/>
    <property type="match status" value="1"/>
</dbReference>
<evidence type="ECO:0000256" key="8">
    <source>
        <dbReference type="ARBA" id="ARBA00022692"/>
    </source>
</evidence>
<evidence type="ECO:0000256" key="5">
    <source>
        <dbReference type="ARBA" id="ARBA00022475"/>
    </source>
</evidence>
<keyword evidence="11 12" id="KW-0131">Cell cycle</keyword>
<dbReference type="Pfam" id="PF02687">
    <property type="entry name" value="FtsX"/>
    <property type="match status" value="1"/>
</dbReference>
<evidence type="ECO:0000259" key="16">
    <source>
        <dbReference type="Pfam" id="PF18075"/>
    </source>
</evidence>
<keyword evidence="7 12" id="KW-0132">Cell division</keyword>
<keyword evidence="18" id="KW-1185">Reference proteome</keyword>
<feature type="domain" description="ABC3 transporter permease C-terminal" evidence="15">
    <location>
        <begin position="215"/>
        <end position="332"/>
    </location>
</feature>
<keyword evidence="5 12" id="KW-1003">Cell membrane</keyword>
<keyword evidence="10 12" id="KW-0472">Membrane</keyword>
<dbReference type="PANTHER" id="PTHR47755">
    <property type="entry name" value="CELL DIVISION PROTEIN FTSX"/>
    <property type="match status" value="1"/>
</dbReference>
<evidence type="ECO:0000256" key="7">
    <source>
        <dbReference type="ARBA" id="ARBA00022618"/>
    </source>
</evidence>
<evidence type="ECO:0000256" key="10">
    <source>
        <dbReference type="ARBA" id="ARBA00023136"/>
    </source>
</evidence>
<comment type="subunit">
    <text evidence="3">Forms a membrane-associated complex with FtsE.</text>
</comment>
<name>A0A2R8CML1_9GAMM</name>
<gene>
    <name evidence="17" type="primary">ftsX</name>
    <name evidence="17" type="ORF">KSP9073_02171</name>
</gene>
<keyword evidence="6 12" id="KW-0997">Cell inner membrane</keyword>
<dbReference type="GO" id="GO:0051301">
    <property type="term" value="P:cell division"/>
    <property type="evidence" value="ECO:0007669"/>
    <property type="project" value="UniProtKB-KW"/>
</dbReference>